<dbReference type="GO" id="GO:0009055">
    <property type="term" value="F:electron transfer activity"/>
    <property type="evidence" value="ECO:0007669"/>
    <property type="project" value="InterPro"/>
</dbReference>
<dbReference type="InterPro" id="IPR036369">
    <property type="entry name" value="HIPIP_sf"/>
</dbReference>
<dbReference type="GO" id="GO:0019646">
    <property type="term" value="P:aerobic electron transport chain"/>
    <property type="evidence" value="ECO:0007669"/>
    <property type="project" value="InterPro"/>
</dbReference>
<proteinExistence type="predicted"/>
<reference evidence="1" key="1">
    <citation type="journal article" date="2014" name="Front. Microbiol.">
        <title>High frequency of phylogenetically diverse reductive dehalogenase-homologous genes in deep subseafloor sedimentary metagenomes.</title>
        <authorList>
            <person name="Kawai M."/>
            <person name="Futagami T."/>
            <person name="Toyoda A."/>
            <person name="Takaki Y."/>
            <person name="Nishi S."/>
            <person name="Hori S."/>
            <person name="Arai W."/>
            <person name="Tsubouchi T."/>
            <person name="Morono Y."/>
            <person name="Uchiyama I."/>
            <person name="Ito T."/>
            <person name="Fujiyama A."/>
            <person name="Inagaki F."/>
            <person name="Takami H."/>
        </authorList>
    </citation>
    <scope>NUCLEOTIDE SEQUENCE</scope>
    <source>
        <strain evidence="1">Expedition CK06-06</strain>
    </source>
</reference>
<organism evidence="1">
    <name type="scientific">marine sediment metagenome</name>
    <dbReference type="NCBI Taxonomy" id="412755"/>
    <lineage>
        <taxon>unclassified sequences</taxon>
        <taxon>metagenomes</taxon>
        <taxon>ecological metagenomes</taxon>
    </lineage>
</organism>
<protein>
    <submittedName>
        <fullName evidence="1">Uncharacterized protein</fullName>
    </submittedName>
</protein>
<dbReference type="AlphaFoldDB" id="X1IFZ3"/>
<comment type="caution">
    <text evidence="1">The sequence shown here is derived from an EMBL/GenBank/DDBJ whole genome shotgun (WGS) entry which is preliminary data.</text>
</comment>
<evidence type="ECO:0000313" key="1">
    <source>
        <dbReference type="EMBL" id="GAH65024.1"/>
    </source>
</evidence>
<dbReference type="EMBL" id="BARU01034562">
    <property type="protein sequence ID" value="GAH65024.1"/>
    <property type="molecule type" value="Genomic_DNA"/>
</dbReference>
<sequence>MPLKVDYGSLPPWVLALVTPVRLGLGLLDPEASMDIRAQLRSRVARDGKFTKLQVLYLPVTPILPGPWFYDCADCIFYQWQGRTCELVQGNIAPFAWCGLWTNLQEDRPFSWVGRAIGP</sequence>
<gene>
    <name evidence="1" type="ORF">S03H2_54232</name>
</gene>
<dbReference type="Gene3D" id="4.10.490.10">
    <property type="entry name" value="High potential iron-sulphur protein"/>
    <property type="match status" value="1"/>
</dbReference>
<accession>X1IFZ3</accession>
<name>X1IFZ3_9ZZZZ</name>